<dbReference type="GO" id="GO:0097730">
    <property type="term" value="C:non-motile cilium"/>
    <property type="evidence" value="ECO:0007669"/>
    <property type="project" value="TreeGrafter"/>
</dbReference>
<feature type="domain" description="IFT121 second beta-propeller" evidence="12">
    <location>
        <begin position="360"/>
        <end position="679"/>
    </location>
</feature>
<evidence type="ECO:0000259" key="13">
    <source>
        <dbReference type="Pfam" id="PF24797"/>
    </source>
</evidence>
<evidence type="ECO:0000256" key="1">
    <source>
        <dbReference type="ARBA" id="ARBA00004120"/>
    </source>
</evidence>
<dbReference type="PIRSF" id="PIRSF037536">
    <property type="entry name" value="WD_repeat_p35"/>
    <property type="match status" value="1"/>
</dbReference>
<dbReference type="GO" id="GO:0061512">
    <property type="term" value="P:protein localization to cilium"/>
    <property type="evidence" value="ECO:0007669"/>
    <property type="project" value="TreeGrafter"/>
</dbReference>
<dbReference type="OrthoDB" id="1900265at2759"/>
<evidence type="ECO:0000256" key="3">
    <source>
        <dbReference type="ARBA" id="ARBA00022574"/>
    </source>
</evidence>
<feature type="repeat" description="WD" evidence="9">
    <location>
        <begin position="72"/>
        <end position="105"/>
    </location>
</feature>
<dbReference type="PROSITE" id="PS50082">
    <property type="entry name" value="WD_REPEATS_2"/>
    <property type="match status" value="1"/>
</dbReference>
<accession>A0A8T2V831</accession>
<dbReference type="InterPro" id="IPR057979">
    <property type="entry name" value="TPR_IFT121"/>
</dbReference>
<dbReference type="Pfam" id="PF23145">
    <property type="entry name" value="Zf_2nd_IFT121"/>
    <property type="match status" value="1"/>
</dbReference>
<evidence type="ECO:0000256" key="7">
    <source>
        <dbReference type="ARBA" id="ARBA00023212"/>
    </source>
</evidence>
<evidence type="ECO:0000313" key="16">
    <source>
        <dbReference type="Proteomes" id="UP000825935"/>
    </source>
</evidence>
<evidence type="ECO:0000256" key="4">
    <source>
        <dbReference type="ARBA" id="ARBA00022737"/>
    </source>
</evidence>
<evidence type="ECO:0000259" key="12">
    <source>
        <dbReference type="Pfam" id="PF23390"/>
    </source>
</evidence>
<dbReference type="SUPFAM" id="SSF50978">
    <property type="entry name" value="WD40 repeat-like"/>
    <property type="match status" value="2"/>
</dbReference>
<keyword evidence="2" id="KW-0963">Cytoplasm</keyword>
<dbReference type="PANTHER" id="PTHR12764:SF5">
    <property type="entry name" value="LD29485P"/>
    <property type="match status" value="1"/>
</dbReference>
<keyword evidence="16" id="KW-1185">Reference proteome</keyword>
<dbReference type="InterPro" id="IPR017233">
    <property type="entry name" value="WDR35"/>
</dbReference>
<dbReference type="InterPro" id="IPR056170">
    <property type="entry name" value="Znf_IFT121-like"/>
</dbReference>
<evidence type="ECO:0000256" key="5">
    <source>
        <dbReference type="ARBA" id="ARBA00022794"/>
    </source>
</evidence>
<dbReference type="GO" id="GO:0030991">
    <property type="term" value="C:intraciliary transport particle A"/>
    <property type="evidence" value="ECO:0007669"/>
    <property type="project" value="TreeGrafter"/>
</dbReference>
<evidence type="ECO:0000256" key="8">
    <source>
        <dbReference type="ARBA" id="ARBA00023273"/>
    </source>
</evidence>
<organism evidence="15 16">
    <name type="scientific">Ceratopteris richardii</name>
    <name type="common">Triangle waterfern</name>
    <dbReference type="NCBI Taxonomy" id="49495"/>
    <lineage>
        <taxon>Eukaryota</taxon>
        <taxon>Viridiplantae</taxon>
        <taxon>Streptophyta</taxon>
        <taxon>Embryophyta</taxon>
        <taxon>Tracheophyta</taxon>
        <taxon>Polypodiopsida</taxon>
        <taxon>Polypodiidae</taxon>
        <taxon>Polypodiales</taxon>
        <taxon>Pteridineae</taxon>
        <taxon>Pteridaceae</taxon>
        <taxon>Parkerioideae</taxon>
        <taxon>Ceratopteris</taxon>
    </lineage>
</organism>
<evidence type="ECO:0000256" key="2">
    <source>
        <dbReference type="ARBA" id="ARBA00022490"/>
    </source>
</evidence>
<evidence type="ECO:0000256" key="9">
    <source>
        <dbReference type="PROSITE-ProRule" id="PRU00221"/>
    </source>
</evidence>
<keyword evidence="5" id="KW-0970">Cilium biogenesis/degradation</keyword>
<dbReference type="InterPro" id="IPR056159">
    <property type="entry name" value="Beta-prop_IFT121_TULP_N"/>
</dbReference>
<reference evidence="15" key="1">
    <citation type="submission" date="2021-08" db="EMBL/GenBank/DDBJ databases">
        <title>WGS assembly of Ceratopteris richardii.</title>
        <authorList>
            <person name="Marchant D.B."/>
            <person name="Chen G."/>
            <person name="Jenkins J."/>
            <person name="Shu S."/>
            <person name="Leebens-Mack J."/>
            <person name="Grimwood J."/>
            <person name="Schmutz J."/>
            <person name="Soltis P."/>
            <person name="Soltis D."/>
            <person name="Chen Z.-H."/>
        </authorList>
    </citation>
    <scope>NUCLEOTIDE SEQUENCE</scope>
    <source>
        <strain evidence="15">Whitten #5841</strain>
        <tissue evidence="15">Leaf</tissue>
    </source>
</reference>
<evidence type="ECO:0000259" key="10">
    <source>
        <dbReference type="Pfam" id="PF23145"/>
    </source>
</evidence>
<evidence type="ECO:0000313" key="15">
    <source>
        <dbReference type="EMBL" id="KAH7444661.1"/>
    </source>
</evidence>
<dbReference type="InterPro" id="IPR056158">
    <property type="entry name" value="Beta-prop_IFT121_2nd"/>
</dbReference>
<dbReference type="Pfam" id="PF23390">
    <property type="entry name" value="Beta-prop_WDR35_2nd"/>
    <property type="match status" value="1"/>
</dbReference>
<keyword evidence="6" id="KW-0969">Cilium</keyword>
<feature type="domain" description="IFT121/TULP4 N-terminal" evidence="13">
    <location>
        <begin position="1"/>
        <end position="355"/>
    </location>
</feature>
<keyword evidence="4" id="KW-0677">Repeat</keyword>
<dbReference type="PROSITE" id="PS51257">
    <property type="entry name" value="PROKAR_LIPOPROTEIN"/>
    <property type="match status" value="1"/>
</dbReference>
<keyword evidence="7" id="KW-0206">Cytoskeleton</keyword>
<feature type="domain" description="IFT80/172/WDR35 TPR" evidence="11">
    <location>
        <begin position="710"/>
        <end position="833"/>
    </location>
</feature>
<dbReference type="EMBL" id="CM035407">
    <property type="protein sequence ID" value="KAH7444661.1"/>
    <property type="molecule type" value="Genomic_DNA"/>
</dbReference>
<dbReference type="OMA" id="VWAMCWA"/>
<dbReference type="PANTHER" id="PTHR12764">
    <property type="entry name" value="WD REPEAT DOMAIN-RELATED"/>
    <property type="match status" value="1"/>
</dbReference>
<dbReference type="Pfam" id="PF25768">
    <property type="entry name" value="TPR_IFT121"/>
    <property type="match status" value="1"/>
</dbReference>
<sequence>MFVYFNKKVSMPGGTRLRSLAWNSQQGWLACGGDNGLLKVLKLPSPGSSGDNETKKDPFIAAQSNLSMNQTLEGHQGSVLVVRWNECYRKLTSSDDRGLIIVWTLHKVSNLIPVDFTQSSSACLASGLWFEEMVNNRSKCVVKDIKWASNGQKVCIIYEDGQVIVGNVDGNRIWGKDLKLKLANVEWSPDGRLLLFGTKDGKCNIYDHYGNFLSRLHICFDTKGEISTIMGIDWFAKSEGYDSRVPTLAIALSNGKIQMMRHEVDEEPVLIDTKMNITCIKWSPNGEVLGVVGSWKPEIPVNAEIQLNVQLYSHDGIHLRTLNVPGKRISTLAWDGGGLKLALAVDSYIYLANIRPEYKWAFFGGCVCVYGYEKKGTDDHCIMFWDTNTGKRNAKFFKGLIRISGSDEYCTLATMGTEPGQFILSICNAFGQCVATRSTNVEPQFMTMNKEFVFVSSDSMVCSWNYRSSIEPYLSGKLLTSDSKSAVTDYSQTFHLDNHVRLAPIQGKDNATKQNVDQISCVCSSEVYVMIGRDSGILHRFILPDLKLESTDLLQCRPQAMELNCTCTRLAVIDMDGILKFYDLKASTKRKSESESGLTCLNFERKDVWNMKWADDNSELLAVMEKSRMYIIRGTELEEPVSCTAYLCTFHALQILAIQLDEIMQQPEFPGKQHLFFYETKSLRDTHQIIEAAQLHDAFLYIEEHSHPKLWIALAEAALQKLDLSIAERAFVKCKNYFGIQFSKKVHSLKDAYEQKAEVCTYFKRFDEAERLLLQNKRVDLAMNLDIKFGRWAALERLVISNVEDELQLTYDSMGKFFLDRQNWKEAKKFYERSKNYACIAYCLQKLGDWKTLDGLMKSLKKGDPLLLYMANQFWSVGMCKEAVAAFTKHGSTMESIECCLDLNMWKMAYELGQKYDQESFVNDSFNQYIEYLLKIGNYTLAIEASEAAQQNILAAKLLKAFADKLRDKQVSSQILKQVYVLMALNIGKWKTSARSLKVNDSSMESVIERPWHYAEAYHLWACVHQHLYMNDFEDAFRASIFLSEYEDILDVHKLYSLQAVASYYAKKMDYCISAFKKLEEINFSQINTKENMMSLAKLVVGDSFQPKPFKDMEAICKECKSYFQVKDKKCPTCDTEYFVCVGSSCLILDEEFVTCDTCYHALRWKLAMNLHHCPLCHADLKNCKVSKPMSKFQRRKSLR</sequence>
<dbReference type="InterPro" id="IPR036322">
    <property type="entry name" value="WD40_repeat_dom_sf"/>
</dbReference>
<dbReference type="Proteomes" id="UP000825935">
    <property type="component" value="Chromosome 2"/>
</dbReference>
<gene>
    <name evidence="15" type="ORF">KP509_02G086900</name>
</gene>
<comment type="subcellular location">
    <subcellularLocation>
        <location evidence="1">Cytoplasm</location>
        <location evidence="1">Cytoskeleton</location>
        <location evidence="1">Cilium basal body</location>
    </subcellularLocation>
</comment>
<dbReference type="Pfam" id="PF23387">
    <property type="entry name" value="TPR_IFT80_172"/>
    <property type="match status" value="1"/>
</dbReference>
<keyword evidence="3 9" id="KW-0853">WD repeat</keyword>
<dbReference type="Gene3D" id="2.130.10.10">
    <property type="entry name" value="YVTN repeat-like/Quinoprotein amine dehydrogenase"/>
    <property type="match status" value="2"/>
</dbReference>
<dbReference type="Pfam" id="PF24797">
    <property type="entry name" value="Beta-prop_WDR35_TULP_N"/>
    <property type="match status" value="1"/>
</dbReference>
<dbReference type="SMART" id="SM00320">
    <property type="entry name" value="WD40"/>
    <property type="match status" value="4"/>
</dbReference>
<dbReference type="InterPro" id="IPR056157">
    <property type="entry name" value="TPR_IFT80_172_dom"/>
</dbReference>
<evidence type="ECO:0008006" key="17">
    <source>
        <dbReference type="Google" id="ProtNLM"/>
    </source>
</evidence>
<evidence type="ECO:0000259" key="14">
    <source>
        <dbReference type="Pfam" id="PF25768"/>
    </source>
</evidence>
<proteinExistence type="predicted"/>
<protein>
    <recommendedName>
        <fullName evidence="17">Anaphase-promoting complex subunit 4 WD40 domain-containing protein</fullName>
    </recommendedName>
</protein>
<dbReference type="Gene3D" id="1.25.40.470">
    <property type="match status" value="2"/>
</dbReference>
<evidence type="ECO:0000256" key="6">
    <source>
        <dbReference type="ARBA" id="ARBA00023069"/>
    </source>
</evidence>
<feature type="domain" description="IFT121-like TPR repeats" evidence="14">
    <location>
        <begin position="1009"/>
        <end position="1100"/>
    </location>
</feature>
<name>A0A8T2V831_CERRI</name>
<dbReference type="AlphaFoldDB" id="A0A8T2V831"/>
<dbReference type="InterPro" id="IPR039857">
    <property type="entry name" value="Ift122/121"/>
</dbReference>
<keyword evidence="8" id="KW-0966">Cell projection</keyword>
<dbReference type="InterPro" id="IPR001680">
    <property type="entry name" value="WD40_rpt"/>
</dbReference>
<dbReference type="GO" id="GO:1905515">
    <property type="term" value="P:non-motile cilium assembly"/>
    <property type="evidence" value="ECO:0007669"/>
    <property type="project" value="TreeGrafter"/>
</dbReference>
<feature type="domain" description="IFT121-like zinc finger" evidence="10">
    <location>
        <begin position="1140"/>
        <end position="1181"/>
    </location>
</feature>
<comment type="caution">
    <text evidence="15">The sequence shown here is derived from an EMBL/GenBank/DDBJ whole genome shotgun (WGS) entry which is preliminary data.</text>
</comment>
<dbReference type="GO" id="GO:0035721">
    <property type="term" value="P:intraciliary retrograde transport"/>
    <property type="evidence" value="ECO:0007669"/>
    <property type="project" value="TreeGrafter"/>
</dbReference>
<dbReference type="InterPro" id="IPR015943">
    <property type="entry name" value="WD40/YVTN_repeat-like_dom_sf"/>
</dbReference>
<evidence type="ECO:0000259" key="11">
    <source>
        <dbReference type="Pfam" id="PF23387"/>
    </source>
</evidence>